<evidence type="ECO:0000313" key="4">
    <source>
        <dbReference type="Proteomes" id="UP000243002"/>
    </source>
</evidence>
<feature type="transmembrane region" description="Helical" evidence="2">
    <location>
        <begin position="6"/>
        <end position="31"/>
    </location>
</feature>
<sequence>MTSVDWLWLLHPALAVALVFPLLGAVLQLAIQTRRRRLNPGKAPASSGSEQHGAVVAEMQR</sequence>
<name>A0A2P7N1R7_9CYAN</name>
<comment type="caution">
    <text evidence="3">The sequence shown here is derived from an EMBL/GenBank/DDBJ whole genome shotgun (WGS) entry which is preliminary data.</text>
</comment>
<dbReference type="RefSeq" id="WP_106501612.1">
    <property type="nucleotide sequence ID" value="NZ_PXXO01000001.1"/>
</dbReference>
<protein>
    <submittedName>
        <fullName evidence="3">Uncharacterized protein</fullName>
    </submittedName>
</protein>
<reference evidence="3 4" key="1">
    <citation type="journal article" date="2018" name="Environ. Microbiol.">
        <title>Ecological and genomic features of two widespread freshwater picocyanobacteria.</title>
        <authorList>
            <person name="Cabello-Yeves P.J."/>
            <person name="Picazo A."/>
            <person name="Camacho A."/>
            <person name="Callieri C."/>
            <person name="Rosselli R."/>
            <person name="Roda-Garcia J.J."/>
            <person name="Coutinho F.H."/>
            <person name="Rodriguez-Valera F."/>
        </authorList>
    </citation>
    <scope>NUCLEOTIDE SEQUENCE [LARGE SCALE GENOMIC DNA]</scope>
    <source>
        <strain evidence="3 4">Tous</strain>
    </source>
</reference>
<dbReference type="Proteomes" id="UP000243002">
    <property type="component" value="Unassembled WGS sequence"/>
</dbReference>
<accession>A0A2P7N1R7</accession>
<gene>
    <name evidence="3" type="ORF">C7K55_01515</name>
</gene>
<keyword evidence="2" id="KW-0812">Transmembrane</keyword>
<evidence type="ECO:0000256" key="1">
    <source>
        <dbReference type="SAM" id="MobiDB-lite"/>
    </source>
</evidence>
<dbReference type="OrthoDB" id="507684at2"/>
<feature type="region of interest" description="Disordered" evidence="1">
    <location>
        <begin position="38"/>
        <end position="61"/>
    </location>
</feature>
<dbReference type="InterPro" id="IPR025067">
    <property type="entry name" value="DUF4079"/>
</dbReference>
<keyword evidence="4" id="KW-1185">Reference proteome</keyword>
<keyword evidence="2" id="KW-0472">Membrane</keyword>
<evidence type="ECO:0000256" key="2">
    <source>
        <dbReference type="SAM" id="Phobius"/>
    </source>
</evidence>
<keyword evidence="2" id="KW-1133">Transmembrane helix</keyword>
<dbReference type="AlphaFoldDB" id="A0A2P7N1R7"/>
<dbReference type="EMBL" id="PXXO01000001">
    <property type="protein sequence ID" value="PSJ07427.1"/>
    <property type="molecule type" value="Genomic_DNA"/>
</dbReference>
<organism evidence="3 4">
    <name type="scientific">Cyanobium usitatum str. Tous</name>
    <dbReference type="NCBI Taxonomy" id="2116684"/>
    <lineage>
        <taxon>Bacteria</taxon>
        <taxon>Bacillati</taxon>
        <taxon>Cyanobacteriota</taxon>
        <taxon>Cyanophyceae</taxon>
        <taxon>Synechococcales</taxon>
        <taxon>Prochlorococcaceae</taxon>
        <taxon>Cyanobium</taxon>
    </lineage>
</organism>
<proteinExistence type="predicted"/>
<dbReference type="Pfam" id="PF13301">
    <property type="entry name" value="DUF4079"/>
    <property type="match status" value="1"/>
</dbReference>
<evidence type="ECO:0000313" key="3">
    <source>
        <dbReference type="EMBL" id="PSJ07427.1"/>
    </source>
</evidence>